<dbReference type="InterPro" id="IPR018227">
    <property type="entry name" value="Amino_acid_transport_2"/>
</dbReference>
<comment type="subcellular location">
    <subcellularLocation>
        <location evidence="1 10">Cell inner membrane</location>
        <topology evidence="1 10">Multi-pass membrane protein</topology>
    </subcellularLocation>
</comment>
<evidence type="ECO:0000313" key="13">
    <source>
        <dbReference type="Proteomes" id="UP000219788"/>
    </source>
</evidence>
<keyword evidence="7 10" id="KW-0029">Amino-acid transport</keyword>
<keyword evidence="6 10" id="KW-0769">Symport</keyword>
<feature type="transmembrane region" description="Helical" evidence="10">
    <location>
        <begin position="363"/>
        <end position="382"/>
    </location>
</feature>
<feature type="transmembrane region" description="Helical" evidence="10">
    <location>
        <begin position="167"/>
        <end position="187"/>
    </location>
</feature>
<evidence type="ECO:0000256" key="4">
    <source>
        <dbReference type="ARBA" id="ARBA00022519"/>
    </source>
</evidence>
<feature type="domain" description="Amino acid transporter transmembrane" evidence="11">
    <location>
        <begin position="25"/>
        <end position="442"/>
    </location>
</feature>
<dbReference type="EMBL" id="PDDV01000013">
    <property type="protein sequence ID" value="PEH73443.1"/>
    <property type="molecule type" value="Genomic_DNA"/>
</dbReference>
<accession>A0A2A7U5B7</accession>
<evidence type="ECO:0000256" key="8">
    <source>
        <dbReference type="ARBA" id="ARBA00022989"/>
    </source>
</evidence>
<evidence type="ECO:0000256" key="2">
    <source>
        <dbReference type="ARBA" id="ARBA00022448"/>
    </source>
</evidence>
<feature type="transmembrane region" description="Helical" evidence="10">
    <location>
        <begin position="48"/>
        <end position="71"/>
    </location>
</feature>
<evidence type="ECO:0000256" key="6">
    <source>
        <dbReference type="ARBA" id="ARBA00022847"/>
    </source>
</evidence>
<comment type="catalytic activity">
    <reaction evidence="10">
        <text>L-threonine(in) + H(+)(in) = L-threonine(out) + H(+)(out)</text>
        <dbReference type="Rhea" id="RHEA:28883"/>
        <dbReference type="ChEBI" id="CHEBI:15378"/>
        <dbReference type="ChEBI" id="CHEBI:57926"/>
    </reaction>
</comment>
<gene>
    <name evidence="10" type="primary">tdcC</name>
    <name evidence="12" type="ORF">CRM76_16655</name>
</gene>
<dbReference type="PANTHER" id="PTHR35334">
    <property type="entry name" value="SERINE TRANSPORTER"/>
    <property type="match status" value="1"/>
</dbReference>
<comment type="caution">
    <text evidence="12">The sequence shown here is derived from an EMBL/GenBank/DDBJ whole genome shotgun (WGS) entry which is preliminary data.</text>
</comment>
<dbReference type="GO" id="GO:0015293">
    <property type="term" value="F:symporter activity"/>
    <property type="evidence" value="ECO:0007669"/>
    <property type="project" value="UniProtKB-UniRule"/>
</dbReference>
<feature type="transmembrane region" description="Helical" evidence="10">
    <location>
        <begin position="207"/>
        <end position="234"/>
    </location>
</feature>
<dbReference type="InterPro" id="IPR013057">
    <property type="entry name" value="AA_transpt_TM"/>
</dbReference>
<feature type="transmembrane region" description="Helical" evidence="10">
    <location>
        <begin position="24"/>
        <end position="42"/>
    </location>
</feature>
<comment type="catalytic activity">
    <reaction evidence="10">
        <text>L-serine(in) + H(+)(in) = L-serine(out) + H(+)(out)</text>
        <dbReference type="Rhea" id="RHEA:28887"/>
        <dbReference type="ChEBI" id="CHEBI:15378"/>
        <dbReference type="ChEBI" id="CHEBI:33384"/>
    </reaction>
</comment>
<feature type="transmembrane region" description="Helical" evidence="10">
    <location>
        <begin position="317"/>
        <end position="342"/>
    </location>
</feature>
<evidence type="ECO:0000259" key="11">
    <source>
        <dbReference type="Pfam" id="PF01490"/>
    </source>
</evidence>
<protein>
    <recommendedName>
        <fullName evidence="10">Threonine/serine transporter TdcC</fullName>
    </recommendedName>
    <alternativeName>
        <fullName evidence="10">H(+)/threonine-serine symporter</fullName>
    </alternativeName>
</protein>
<feature type="transmembrane region" description="Helical" evidence="10">
    <location>
        <begin position="135"/>
        <end position="155"/>
    </location>
</feature>
<evidence type="ECO:0000256" key="1">
    <source>
        <dbReference type="ARBA" id="ARBA00004429"/>
    </source>
</evidence>
<evidence type="ECO:0000256" key="10">
    <source>
        <dbReference type="HAMAP-Rule" id="MF_01583"/>
    </source>
</evidence>
<dbReference type="GO" id="GO:0015194">
    <property type="term" value="F:L-serine transmembrane transporter activity"/>
    <property type="evidence" value="ECO:0007669"/>
    <property type="project" value="InterPro"/>
</dbReference>
<dbReference type="GO" id="GO:0015565">
    <property type="term" value="F:threonine efflux transmembrane transporter activity"/>
    <property type="evidence" value="ECO:0007669"/>
    <property type="project" value="InterPro"/>
</dbReference>
<dbReference type="AlphaFoldDB" id="A0A2A7U5B7"/>
<comment type="similarity">
    <text evidence="10">Belongs to the amino acid/polyamine transporter 2 family. SdaC/TdcC subfamily.</text>
</comment>
<sequence>MSNTDSVVVSQAESTTWRKTDTRWVLGLFGTAIGAGVLFFPISAGIGGLLPIIFMLILAFPIAFLCHRALARLCLSGRGVSDNITDTVDQHFGPTGGVVITFLYFFAICPLLWIYGVTITNTFIAFWEHQLHMPAINRGLVALLILMLMAFFIYFGKDLMVKVMSYLVFPFIASLVLISLSLIPYWTSDVLTRFDMQSLSLWGGQGILVTVWLGIAIMVFSFNFSPIVSSFVVSKREEYETEFGRDFTERKCAQIISRASVLMVVVVMFFAFSCLFTLSPQDMAQAKQQNIPILSYLANHFSSLGDGKSTYATVLEYAASIIALVAIFKSFFGHYLGTLEGLNGLIIKFRYHGNKAQVPMKKLNMLSMVIIMGSTWFIAYINPNILDLIGAMGAPIIASLLCLLPMYAVWRVPALSKYKGHVDNYFVTIIGLLTILNIVYQLL</sequence>
<evidence type="ECO:0000313" key="12">
    <source>
        <dbReference type="EMBL" id="PEH73443.1"/>
    </source>
</evidence>
<dbReference type="NCBIfam" id="NF010152">
    <property type="entry name" value="PRK13629.1"/>
    <property type="match status" value="1"/>
</dbReference>
<dbReference type="InterPro" id="IPR023726">
    <property type="entry name" value="Thr/Ser_transpt_TdcC"/>
</dbReference>
<feature type="transmembrane region" description="Helical" evidence="10">
    <location>
        <begin position="255"/>
        <end position="278"/>
    </location>
</feature>
<comment type="function">
    <text evidence="10">Involved in the import of threonine and serine into the cell, with the concomitant import of a proton (symport system).</text>
</comment>
<proteinExistence type="inferred from homology"/>
<evidence type="ECO:0000256" key="9">
    <source>
        <dbReference type="ARBA" id="ARBA00023136"/>
    </source>
</evidence>
<dbReference type="RefSeq" id="WP_005283191.1">
    <property type="nucleotide sequence ID" value="NZ_CABKPF010000083.1"/>
</dbReference>
<feature type="transmembrane region" description="Helical" evidence="10">
    <location>
        <begin position="422"/>
        <end position="440"/>
    </location>
</feature>
<keyword evidence="2 10" id="KW-0813">Transport</keyword>
<feature type="transmembrane region" description="Helical" evidence="10">
    <location>
        <begin position="388"/>
        <end position="410"/>
    </location>
</feature>
<dbReference type="GeneID" id="93123328"/>
<organism evidence="12 13">
    <name type="scientific">Edwardsiella tarda</name>
    <dbReference type="NCBI Taxonomy" id="636"/>
    <lineage>
        <taxon>Bacteria</taxon>
        <taxon>Pseudomonadati</taxon>
        <taxon>Pseudomonadota</taxon>
        <taxon>Gammaproteobacteria</taxon>
        <taxon>Enterobacterales</taxon>
        <taxon>Hafniaceae</taxon>
        <taxon>Edwardsiella</taxon>
    </lineage>
</organism>
<keyword evidence="5 10" id="KW-0812">Transmembrane</keyword>
<keyword evidence="9 10" id="KW-0472">Membrane</keyword>
<reference evidence="13" key="1">
    <citation type="submission" date="2017-09" db="EMBL/GenBank/DDBJ databases">
        <title>FDA dAtabase for Regulatory Grade micrObial Sequences (FDA-ARGOS): Supporting development and validation of Infectious Disease Dx tests.</title>
        <authorList>
            <person name="Goldberg B."/>
            <person name="Campos J."/>
            <person name="Tallon L."/>
            <person name="Sadzewicz L."/>
            <person name="Ott S."/>
            <person name="Zhao X."/>
            <person name="Nagaraj S."/>
            <person name="Vavikolanu K."/>
            <person name="Aluvathingal J."/>
            <person name="Nadendla S."/>
            <person name="Geyer C."/>
            <person name="Sichtig H."/>
        </authorList>
    </citation>
    <scope>NUCLEOTIDE SEQUENCE [LARGE SCALE GENOMIC DNA]</scope>
    <source>
        <strain evidence="13">FDAARGOS_370</strain>
    </source>
</reference>
<feature type="transmembrane region" description="Helical" evidence="10">
    <location>
        <begin position="92"/>
        <end position="115"/>
    </location>
</feature>
<dbReference type="OrthoDB" id="1627372at2"/>
<dbReference type="Proteomes" id="UP000219788">
    <property type="component" value="Unassembled WGS sequence"/>
</dbReference>
<dbReference type="GO" id="GO:0005886">
    <property type="term" value="C:plasma membrane"/>
    <property type="evidence" value="ECO:0007669"/>
    <property type="project" value="UniProtKB-SubCell"/>
</dbReference>
<dbReference type="PANTHER" id="PTHR35334:SF1">
    <property type="entry name" value="THREONINE_SERINE TRANSPORTER TDCC"/>
    <property type="match status" value="1"/>
</dbReference>
<keyword evidence="8 10" id="KW-1133">Transmembrane helix</keyword>
<evidence type="ECO:0000256" key="3">
    <source>
        <dbReference type="ARBA" id="ARBA00022475"/>
    </source>
</evidence>
<evidence type="ECO:0000256" key="5">
    <source>
        <dbReference type="ARBA" id="ARBA00022692"/>
    </source>
</evidence>
<dbReference type="Pfam" id="PF01490">
    <property type="entry name" value="Aa_trans"/>
    <property type="match status" value="1"/>
</dbReference>
<keyword evidence="4 10" id="KW-0997">Cell inner membrane</keyword>
<evidence type="ECO:0000256" key="7">
    <source>
        <dbReference type="ARBA" id="ARBA00022970"/>
    </source>
</evidence>
<dbReference type="HAMAP" id="MF_01583">
    <property type="entry name" value="Thr_Ser_transp_TdcC"/>
    <property type="match status" value="1"/>
</dbReference>
<name>A0A2A7U5B7_EDWTA</name>
<keyword evidence="3 10" id="KW-1003">Cell membrane</keyword>